<dbReference type="CDD" id="cd09120">
    <property type="entry name" value="PLDc_DNaseII_1"/>
    <property type="match status" value="1"/>
</dbReference>
<dbReference type="GeneID" id="100891282"/>
<dbReference type="GO" id="GO:0006309">
    <property type="term" value="P:apoptotic DNA fragmentation"/>
    <property type="evidence" value="ECO:0000318"/>
    <property type="project" value="GO_Central"/>
</dbReference>
<reference evidence="4" key="2">
    <citation type="submission" date="2021-01" db="UniProtKB">
        <authorList>
            <consortium name="EnsemblMetazoa"/>
        </authorList>
    </citation>
    <scope>IDENTIFICATION</scope>
</reference>
<accession>A0A7M7LT64</accession>
<comment type="similarity">
    <text evidence="1">Belongs to the DNase II family.</text>
</comment>
<reference evidence="5" key="1">
    <citation type="submission" date="2015-02" db="EMBL/GenBank/DDBJ databases">
        <title>Genome sequencing for Strongylocentrotus purpuratus.</title>
        <authorList>
            <person name="Murali S."/>
            <person name="Liu Y."/>
            <person name="Vee V."/>
            <person name="English A."/>
            <person name="Wang M."/>
            <person name="Skinner E."/>
            <person name="Han Y."/>
            <person name="Muzny D.M."/>
            <person name="Worley K.C."/>
            <person name="Gibbs R.A."/>
        </authorList>
    </citation>
    <scope>NUCLEOTIDE SEQUENCE</scope>
</reference>
<name>A0A7M7LT64_STRPU</name>
<dbReference type="GO" id="GO:0004531">
    <property type="term" value="F:deoxyribonuclease II activity"/>
    <property type="evidence" value="ECO:0000318"/>
    <property type="project" value="GO_Central"/>
</dbReference>
<evidence type="ECO:0000256" key="2">
    <source>
        <dbReference type="ARBA" id="ARBA00022801"/>
    </source>
</evidence>
<evidence type="ECO:0000256" key="1">
    <source>
        <dbReference type="ARBA" id="ARBA00007527"/>
    </source>
</evidence>
<dbReference type="OrthoDB" id="10261598at2759"/>
<proteinExistence type="inferred from homology"/>
<dbReference type="PANTHER" id="PTHR10858:SF23">
    <property type="entry name" value="DEOXYRIBONUCLEASE II"/>
    <property type="match status" value="1"/>
</dbReference>
<evidence type="ECO:0000256" key="3">
    <source>
        <dbReference type="SAM" id="Phobius"/>
    </source>
</evidence>
<keyword evidence="3" id="KW-0472">Membrane</keyword>
<protein>
    <submittedName>
        <fullName evidence="4">Uncharacterized protein</fullName>
    </submittedName>
</protein>
<keyword evidence="3" id="KW-1133">Transmembrane helix</keyword>
<organism evidence="4 5">
    <name type="scientific">Strongylocentrotus purpuratus</name>
    <name type="common">Purple sea urchin</name>
    <dbReference type="NCBI Taxonomy" id="7668"/>
    <lineage>
        <taxon>Eukaryota</taxon>
        <taxon>Metazoa</taxon>
        <taxon>Echinodermata</taxon>
        <taxon>Eleutherozoa</taxon>
        <taxon>Echinozoa</taxon>
        <taxon>Echinoidea</taxon>
        <taxon>Euechinoidea</taxon>
        <taxon>Echinacea</taxon>
        <taxon>Camarodonta</taxon>
        <taxon>Echinidea</taxon>
        <taxon>Strongylocentrotidae</taxon>
        <taxon>Strongylocentrotus</taxon>
    </lineage>
</organism>
<keyword evidence="5" id="KW-1185">Reference proteome</keyword>
<dbReference type="KEGG" id="spu:100891282"/>
<dbReference type="RefSeq" id="XP_011671175.1">
    <property type="nucleotide sequence ID" value="XM_011672873.2"/>
</dbReference>
<evidence type="ECO:0000313" key="5">
    <source>
        <dbReference type="Proteomes" id="UP000007110"/>
    </source>
</evidence>
<dbReference type="CDD" id="cd09121">
    <property type="entry name" value="PLDc_DNaseII_2"/>
    <property type="match status" value="1"/>
</dbReference>
<dbReference type="CTD" id="1777"/>
<dbReference type="AlphaFoldDB" id="A0A7M7LT64"/>
<dbReference type="InParanoid" id="A0A7M7LT64"/>
<dbReference type="FunCoup" id="A0A7M7LT64">
    <property type="interactions" value="413"/>
</dbReference>
<feature type="transmembrane region" description="Helical" evidence="3">
    <location>
        <begin position="29"/>
        <end position="49"/>
    </location>
</feature>
<dbReference type="Proteomes" id="UP000007110">
    <property type="component" value="Unassembled WGS sequence"/>
</dbReference>
<keyword evidence="3" id="KW-0812">Transmembrane</keyword>
<sequence>MCMYFCLQYTLFAVYICNIARKLEHTFSAIIMAVVTNVIDILFFSLTSLCLVSCELSCKDPNGNNVDWFIVQKLPWNRESSNPLIHDGVAHLYMDVHSSSFSLSDVSLNDSNQAVGYTLKQIYTNFESQNVLYMMYNDEFPNGTKEGHGHTKGTIAFDNASGFWLVHSVPKFPDFAKNSYVWPSSACNYGQSMLCISMKTDEFVKVGKQLLYNYASAYDWNIPPSFQSKFSNFVEVSKSEPISQPPWNSTVLLTSLAGQSFTSFAKFTDFEQDLYWYLVAPSLGDDLYVESWLRTPKLPSFCNGSYHVENVQLLGFPNVPGFKETVDHSKWAIGKNKKWVCIGDINRMGSQYKRGGGTVCGLLATPWEQYTSAIQQVDKCPTKRVFGNRT</sequence>
<dbReference type="InterPro" id="IPR004947">
    <property type="entry name" value="DNase_II"/>
</dbReference>
<dbReference type="PANTHER" id="PTHR10858">
    <property type="entry name" value="DEOXYRIBONUCLEASE II"/>
    <property type="match status" value="1"/>
</dbReference>
<keyword evidence="2" id="KW-0378">Hydrolase</keyword>
<dbReference type="EnsemblMetazoa" id="XM_011672873">
    <property type="protein sequence ID" value="XP_011671175"/>
    <property type="gene ID" value="LOC100891282"/>
</dbReference>
<dbReference type="Pfam" id="PF03265">
    <property type="entry name" value="DNase_II"/>
    <property type="match status" value="1"/>
</dbReference>
<evidence type="ECO:0000313" key="4">
    <source>
        <dbReference type="EnsemblMetazoa" id="XP_011671175"/>
    </source>
</evidence>
<dbReference type="OMA" id="YLMYNDE"/>